<evidence type="ECO:0000256" key="4">
    <source>
        <dbReference type="ARBA" id="ARBA00022737"/>
    </source>
</evidence>
<dbReference type="RefSeq" id="XP_024585352.1">
    <property type="nucleotide sequence ID" value="XM_024720122.1"/>
</dbReference>
<dbReference type="InterPro" id="IPR019734">
    <property type="entry name" value="TPR_rpt"/>
</dbReference>
<keyword evidence="3" id="KW-0808">Transferase</keyword>
<keyword evidence="12" id="KW-1185">Reference proteome</keyword>
<dbReference type="GeneID" id="36401828"/>
<dbReference type="PROSITE" id="PS50005">
    <property type="entry name" value="TPR"/>
    <property type="match status" value="1"/>
</dbReference>
<dbReference type="Proteomes" id="UP000054928">
    <property type="component" value="Unassembled WGS sequence"/>
</dbReference>
<dbReference type="GO" id="GO:0071218">
    <property type="term" value="P:cellular response to misfolded protein"/>
    <property type="evidence" value="ECO:0007669"/>
    <property type="project" value="TreeGrafter"/>
</dbReference>
<dbReference type="SUPFAM" id="SSF48452">
    <property type="entry name" value="TPR-like"/>
    <property type="match status" value="1"/>
</dbReference>
<evidence type="ECO:0000313" key="12">
    <source>
        <dbReference type="Proteomes" id="UP000054928"/>
    </source>
</evidence>
<evidence type="ECO:0000256" key="8">
    <source>
        <dbReference type="ARBA" id="ARBA00044543"/>
    </source>
</evidence>
<dbReference type="InterPro" id="IPR045202">
    <property type="entry name" value="CHIP_RING-Ubox"/>
</dbReference>
<dbReference type="GO" id="GO:0061630">
    <property type="term" value="F:ubiquitin protein ligase activity"/>
    <property type="evidence" value="ECO:0007669"/>
    <property type="project" value="UniProtKB-EC"/>
</dbReference>
<evidence type="ECO:0000256" key="2">
    <source>
        <dbReference type="ARBA" id="ARBA00012483"/>
    </source>
</evidence>
<dbReference type="OrthoDB" id="156568at2759"/>
<organism evidence="11 12">
    <name type="scientific">Plasmopara halstedii</name>
    <name type="common">Downy mildew of sunflower</name>
    <dbReference type="NCBI Taxonomy" id="4781"/>
    <lineage>
        <taxon>Eukaryota</taxon>
        <taxon>Sar</taxon>
        <taxon>Stramenopiles</taxon>
        <taxon>Oomycota</taxon>
        <taxon>Peronosporomycetes</taxon>
        <taxon>Peronosporales</taxon>
        <taxon>Peronosporaceae</taxon>
        <taxon>Plasmopara</taxon>
    </lineage>
</organism>
<dbReference type="AlphaFoldDB" id="A0A0P1B3R7"/>
<dbReference type="GO" id="GO:0043161">
    <property type="term" value="P:proteasome-mediated ubiquitin-dependent protein catabolic process"/>
    <property type="evidence" value="ECO:0007669"/>
    <property type="project" value="TreeGrafter"/>
</dbReference>
<dbReference type="PANTHER" id="PTHR46803:SF2">
    <property type="entry name" value="E3 UBIQUITIN-PROTEIN LIGASE CHIP"/>
    <property type="match status" value="1"/>
</dbReference>
<feature type="domain" description="U-box" evidence="10">
    <location>
        <begin position="196"/>
        <end position="270"/>
    </location>
</feature>
<dbReference type="PROSITE" id="PS51698">
    <property type="entry name" value="U_BOX"/>
    <property type="match status" value="1"/>
</dbReference>
<dbReference type="GO" id="GO:0000209">
    <property type="term" value="P:protein polyubiquitination"/>
    <property type="evidence" value="ECO:0007669"/>
    <property type="project" value="TreeGrafter"/>
</dbReference>
<proteinExistence type="predicted"/>
<dbReference type="OMA" id="PSIPAYY"/>
<evidence type="ECO:0000259" key="10">
    <source>
        <dbReference type="PROSITE" id="PS51698"/>
    </source>
</evidence>
<dbReference type="STRING" id="4781.A0A0P1B3R7"/>
<dbReference type="GO" id="GO:0045862">
    <property type="term" value="P:positive regulation of proteolysis"/>
    <property type="evidence" value="ECO:0007669"/>
    <property type="project" value="TreeGrafter"/>
</dbReference>
<keyword evidence="6 9" id="KW-0802">TPR repeat</keyword>
<dbReference type="GO" id="GO:0051087">
    <property type="term" value="F:protein-folding chaperone binding"/>
    <property type="evidence" value="ECO:0007669"/>
    <property type="project" value="TreeGrafter"/>
</dbReference>
<keyword evidence="5" id="KW-0833">Ubl conjugation pathway</keyword>
<dbReference type="EC" id="2.3.2.27" evidence="2"/>
<evidence type="ECO:0000256" key="9">
    <source>
        <dbReference type="PROSITE-ProRule" id="PRU00339"/>
    </source>
</evidence>
<dbReference type="CDD" id="cd16654">
    <property type="entry name" value="RING-Ubox_CHIP"/>
    <property type="match status" value="1"/>
</dbReference>
<dbReference type="InterPro" id="IPR013083">
    <property type="entry name" value="Znf_RING/FYVE/PHD"/>
</dbReference>
<dbReference type="SMART" id="SM00504">
    <property type="entry name" value="Ubox"/>
    <property type="match status" value="1"/>
</dbReference>
<protein>
    <recommendedName>
        <fullName evidence="7">E3 ubiquitin-protein ligase CHIP</fullName>
        <ecNumber evidence="2">2.3.2.27</ecNumber>
    </recommendedName>
    <alternativeName>
        <fullName evidence="8">RING-type E3 ubiquitin transferase CHIP</fullName>
    </alternativeName>
</protein>
<dbReference type="InterPro" id="IPR003613">
    <property type="entry name" value="Ubox_domain"/>
</dbReference>
<accession>A0A0P1B3R7</accession>
<dbReference type="Pfam" id="PF04564">
    <property type="entry name" value="U-box"/>
    <property type="match status" value="1"/>
</dbReference>
<keyword evidence="4" id="KW-0677">Repeat</keyword>
<evidence type="ECO:0000313" key="11">
    <source>
        <dbReference type="EMBL" id="CEG48983.1"/>
    </source>
</evidence>
<sequence length="273" mass="31431">MADRAEQLKLQGNLYFQKGKFLAAIDMYTEAIVMAPDRSTYYSNRALCHSKLDKWENCRADCELALKFDKLNAKASYMLGTSLMHLLAYDAAIKALQTAHISAEKTKKPKAFLDEIFIELRRVKKRQWLNLQKQRVMRHEKVKAHLQLLFGAKHTAEIFAQKDSEDSSSDVDEVDALMAYVDHMAICYEKDMYPGHVPDYLVCPISMEIMHDPVTTPNGVSYERQCLEEHLRRNGAIDPLTRRKLTLDMLRPNPSLKAAIQDFLEKNAWAFES</sequence>
<evidence type="ECO:0000256" key="5">
    <source>
        <dbReference type="ARBA" id="ARBA00022786"/>
    </source>
</evidence>
<evidence type="ECO:0000256" key="7">
    <source>
        <dbReference type="ARBA" id="ARBA00044534"/>
    </source>
</evidence>
<evidence type="ECO:0000256" key="1">
    <source>
        <dbReference type="ARBA" id="ARBA00000900"/>
    </source>
</evidence>
<comment type="catalytic activity">
    <reaction evidence="1">
        <text>S-ubiquitinyl-[E2 ubiquitin-conjugating enzyme]-L-cysteine + [acceptor protein]-L-lysine = [E2 ubiquitin-conjugating enzyme]-L-cysteine + N(6)-ubiquitinyl-[acceptor protein]-L-lysine.</text>
        <dbReference type="EC" id="2.3.2.27"/>
    </reaction>
</comment>
<dbReference type="SUPFAM" id="SSF57850">
    <property type="entry name" value="RING/U-box"/>
    <property type="match status" value="1"/>
</dbReference>
<dbReference type="InterPro" id="IPR011990">
    <property type="entry name" value="TPR-like_helical_dom_sf"/>
</dbReference>
<dbReference type="GO" id="GO:0006515">
    <property type="term" value="P:protein quality control for misfolded or incompletely synthesized proteins"/>
    <property type="evidence" value="ECO:0007669"/>
    <property type="project" value="TreeGrafter"/>
</dbReference>
<reference evidence="12" key="1">
    <citation type="submission" date="2014-09" db="EMBL/GenBank/DDBJ databases">
        <authorList>
            <person name="Sharma Rahul"/>
            <person name="Thines Marco"/>
        </authorList>
    </citation>
    <scope>NUCLEOTIDE SEQUENCE [LARGE SCALE GENOMIC DNA]</scope>
</reference>
<dbReference type="SMART" id="SM00028">
    <property type="entry name" value="TPR"/>
    <property type="match status" value="3"/>
</dbReference>
<feature type="repeat" description="TPR" evidence="9">
    <location>
        <begin position="5"/>
        <end position="38"/>
    </location>
</feature>
<evidence type="ECO:0000256" key="6">
    <source>
        <dbReference type="ARBA" id="ARBA00022803"/>
    </source>
</evidence>
<name>A0A0P1B3R7_PLAHL</name>
<evidence type="ECO:0000256" key="3">
    <source>
        <dbReference type="ARBA" id="ARBA00022679"/>
    </source>
</evidence>
<dbReference type="Gene3D" id="1.25.40.10">
    <property type="entry name" value="Tetratricopeptide repeat domain"/>
    <property type="match status" value="1"/>
</dbReference>
<dbReference type="EMBL" id="CCYD01003042">
    <property type="protein sequence ID" value="CEG48983.1"/>
    <property type="molecule type" value="Genomic_DNA"/>
</dbReference>
<dbReference type="GO" id="GO:0005737">
    <property type="term" value="C:cytoplasm"/>
    <property type="evidence" value="ECO:0007669"/>
    <property type="project" value="TreeGrafter"/>
</dbReference>
<dbReference type="PANTHER" id="PTHR46803">
    <property type="entry name" value="E3 UBIQUITIN-PROTEIN LIGASE CHIP"/>
    <property type="match status" value="1"/>
</dbReference>
<dbReference type="Gene3D" id="3.30.40.10">
    <property type="entry name" value="Zinc/RING finger domain, C3HC4 (zinc finger)"/>
    <property type="match status" value="1"/>
</dbReference>